<organism evidence="2">
    <name type="scientific">viral metagenome</name>
    <dbReference type="NCBI Taxonomy" id="1070528"/>
    <lineage>
        <taxon>unclassified sequences</taxon>
        <taxon>metagenomes</taxon>
        <taxon>organismal metagenomes</taxon>
    </lineage>
</organism>
<dbReference type="Gene3D" id="3.40.630.30">
    <property type="match status" value="1"/>
</dbReference>
<dbReference type="PROSITE" id="PS51186">
    <property type="entry name" value="GNAT"/>
    <property type="match status" value="1"/>
</dbReference>
<dbReference type="CDD" id="cd04301">
    <property type="entry name" value="NAT_SF"/>
    <property type="match status" value="1"/>
</dbReference>
<name>A0A6C0KNI8_9ZZZZ</name>
<dbReference type="EMBL" id="MN740937">
    <property type="protein sequence ID" value="QHU18716.1"/>
    <property type="molecule type" value="Genomic_DNA"/>
</dbReference>
<evidence type="ECO:0000259" key="1">
    <source>
        <dbReference type="PROSITE" id="PS51186"/>
    </source>
</evidence>
<protein>
    <recommendedName>
        <fullName evidence="1">N-acetyltransferase domain-containing protein</fullName>
    </recommendedName>
</protein>
<feature type="domain" description="N-acetyltransferase" evidence="1">
    <location>
        <begin position="2"/>
        <end position="158"/>
    </location>
</feature>
<dbReference type="Pfam" id="PF00583">
    <property type="entry name" value="Acetyltransf_1"/>
    <property type="match status" value="1"/>
</dbReference>
<dbReference type="InterPro" id="IPR000182">
    <property type="entry name" value="GNAT_dom"/>
</dbReference>
<proteinExistence type="predicted"/>
<evidence type="ECO:0000313" key="2">
    <source>
        <dbReference type="EMBL" id="QHU18716.1"/>
    </source>
</evidence>
<accession>A0A6C0KNI8</accession>
<sequence>MAIIRRIQPSDKEKIKELSSYIFRAEDELPLLQKALQQCNSDVSFVAVEGKRVIGFTLVCKKITKEYYQFLCTIPNCYELAFLGISPCSQGCGLGSRLLKETLMTIFQKSTQFTCWLVVDKINVSAMQLYKKFGFRQWAETQQDSTLVPGYIMGVSHRRFKPMNQ</sequence>
<dbReference type="SUPFAM" id="SSF55729">
    <property type="entry name" value="Acyl-CoA N-acyltransferases (Nat)"/>
    <property type="match status" value="1"/>
</dbReference>
<dbReference type="AlphaFoldDB" id="A0A6C0KNI8"/>
<dbReference type="InterPro" id="IPR016181">
    <property type="entry name" value="Acyl_CoA_acyltransferase"/>
</dbReference>
<dbReference type="GO" id="GO:0016747">
    <property type="term" value="F:acyltransferase activity, transferring groups other than amino-acyl groups"/>
    <property type="evidence" value="ECO:0007669"/>
    <property type="project" value="InterPro"/>
</dbReference>
<reference evidence="2" key="1">
    <citation type="journal article" date="2020" name="Nature">
        <title>Giant virus diversity and host interactions through global metagenomics.</title>
        <authorList>
            <person name="Schulz F."/>
            <person name="Roux S."/>
            <person name="Paez-Espino D."/>
            <person name="Jungbluth S."/>
            <person name="Walsh D.A."/>
            <person name="Denef V.J."/>
            <person name="McMahon K.D."/>
            <person name="Konstantinidis K.T."/>
            <person name="Eloe-Fadrosh E.A."/>
            <person name="Kyrpides N.C."/>
            <person name="Woyke T."/>
        </authorList>
    </citation>
    <scope>NUCLEOTIDE SEQUENCE</scope>
    <source>
        <strain evidence="2">GVMAG-S-3300013006-158</strain>
    </source>
</reference>